<dbReference type="Pfam" id="PF00102">
    <property type="entry name" value="Y_phosphatase"/>
    <property type="match status" value="1"/>
</dbReference>
<dbReference type="PROSITE" id="PS50055">
    <property type="entry name" value="TYR_PHOSPHATASE_PTP"/>
    <property type="match status" value="1"/>
</dbReference>
<dbReference type="SUPFAM" id="SSF52799">
    <property type="entry name" value="(Phosphotyrosine protein) phosphatases II"/>
    <property type="match status" value="1"/>
</dbReference>
<dbReference type="InterPro" id="IPR029021">
    <property type="entry name" value="Prot-tyrosine_phosphatase-like"/>
</dbReference>
<dbReference type="PANTHER" id="PTHR19134:SF561">
    <property type="entry name" value="PROTEIN TYROSINE PHOSPHATASE 36E, ISOFORM A"/>
    <property type="match status" value="1"/>
</dbReference>
<feature type="domain" description="Tyrosine-protein phosphatase" evidence="2">
    <location>
        <begin position="131"/>
        <end position="242"/>
    </location>
</feature>
<feature type="region of interest" description="Disordered" evidence="1">
    <location>
        <begin position="45"/>
        <end position="77"/>
    </location>
</feature>
<evidence type="ECO:0000313" key="4">
    <source>
        <dbReference type="Proteomes" id="UP000053676"/>
    </source>
</evidence>
<protein>
    <submittedName>
        <fullName evidence="3">Protein-tyrosine phosphatase</fullName>
    </submittedName>
</protein>
<sequence>MNHLTVPDSPQHRRREIDVPRMWNELRKRSISELSLVFDMFRGPSPSSSQSLHPERDRACQSTGNLPTSPKGRRRRRMQRTWKALSAANIARQYVIVQEEKAMQAVPTAPIDASKFVAYVTERRKKRILFKGEYLDTLPYDYNRVILPRLPCDENSHYVNASYVNSWLREKAYVVTQAVRTKPMNVEFWRMVWELGSNCIVMLTKVFDFMRVMCLQYWPLTRFLFGDIEVETIDTHTYAHFVGILSTFAMVCLVCEVGCALAGRAPFFIKQTSTIIHSAIFV</sequence>
<reference evidence="4" key="1">
    <citation type="journal article" date="2014" name="Nat. Genet.">
        <title>Genome of the human hookworm Necator americanus.</title>
        <authorList>
            <person name="Tang Y.T."/>
            <person name="Gao X."/>
            <person name="Rosa B.A."/>
            <person name="Abubucker S."/>
            <person name="Hallsworth-Pepin K."/>
            <person name="Martin J."/>
            <person name="Tyagi R."/>
            <person name="Heizer E."/>
            <person name="Zhang X."/>
            <person name="Bhonagiri-Palsikar V."/>
            <person name="Minx P."/>
            <person name="Warren W.C."/>
            <person name="Wang Q."/>
            <person name="Zhan B."/>
            <person name="Hotez P.J."/>
            <person name="Sternberg P.W."/>
            <person name="Dougall A."/>
            <person name="Gaze S.T."/>
            <person name="Mulvenna J."/>
            <person name="Sotillo J."/>
            <person name="Ranganathan S."/>
            <person name="Rabelo E.M."/>
            <person name="Wilson R.K."/>
            <person name="Felgner P.L."/>
            <person name="Bethony J."/>
            <person name="Hawdon J.M."/>
            <person name="Gasser R.B."/>
            <person name="Loukas A."/>
            <person name="Mitreva M."/>
        </authorList>
    </citation>
    <scope>NUCLEOTIDE SEQUENCE [LARGE SCALE GENOMIC DNA]</scope>
</reference>
<evidence type="ECO:0000256" key="1">
    <source>
        <dbReference type="SAM" id="MobiDB-lite"/>
    </source>
</evidence>
<dbReference type="STRING" id="51031.W2TT71"/>
<dbReference type="InterPro" id="IPR050348">
    <property type="entry name" value="Protein-Tyr_Phosphatase"/>
</dbReference>
<gene>
    <name evidence="3" type="ORF">NECAME_06929</name>
</gene>
<organism evidence="3 4">
    <name type="scientific">Necator americanus</name>
    <name type="common">Human hookworm</name>
    <dbReference type="NCBI Taxonomy" id="51031"/>
    <lineage>
        <taxon>Eukaryota</taxon>
        <taxon>Metazoa</taxon>
        <taxon>Ecdysozoa</taxon>
        <taxon>Nematoda</taxon>
        <taxon>Chromadorea</taxon>
        <taxon>Rhabditida</taxon>
        <taxon>Rhabditina</taxon>
        <taxon>Rhabditomorpha</taxon>
        <taxon>Strongyloidea</taxon>
        <taxon>Ancylostomatidae</taxon>
        <taxon>Bunostominae</taxon>
        <taxon>Necator</taxon>
    </lineage>
</organism>
<dbReference type="SMART" id="SM00194">
    <property type="entry name" value="PTPc"/>
    <property type="match status" value="1"/>
</dbReference>
<evidence type="ECO:0000259" key="2">
    <source>
        <dbReference type="PROSITE" id="PS50055"/>
    </source>
</evidence>
<dbReference type="AlphaFoldDB" id="W2TT71"/>
<proteinExistence type="predicted"/>
<dbReference type="OrthoDB" id="6144703at2759"/>
<evidence type="ECO:0000313" key="3">
    <source>
        <dbReference type="EMBL" id="ETN84296.1"/>
    </source>
</evidence>
<dbReference type="GO" id="GO:0004725">
    <property type="term" value="F:protein tyrosine phosphatase activity"/>
    <property type="evidence" value="ECO:0007669"/>
    <property type="project" value="InterPro"/>
</dbReference>
<accession>W2TT71</accession>
<dbReference type="Gene3D" id="3.90.190.10">
    <property type="entry name" value="Protein tyrosine phosphatase superfamily"/>
    <property type="match status" value="1"/>
</dbReference>
<keyword evidence="4" id="KW-1185">Reference proteome</keyword>
<dbReference type="EMBL" id="KI657965">
    <property type="protein sequence ID" value="ETN84296.1"/>
    <property type="molecule type" value="Genomic_DNA"/>
</dbReference>
<name>W2TT71_NECAM</name>
<dbReference type="Proteomes" id="UP000053676">
    <property type="component" value="Unassembled WGS sequence"/>
</dbReference>
<dbReference type="InterPro" id="IPR000242">
    <property type="entry name" value="PTP_cat"/>
</dbReference>
<dbReference type="PANTHER" id="PTHR19134">
    <property type="entry name" value="RECEPTOR-TYPE TYROSINE-PROTEIN PHOSPHATASE"/>
    <property type="match status" value="1"/>
</dbReference>
<dbReference type="KEGG" id="nai:NECAME_06929"/>